<dbReference type="Pfam" id="PF00579">
    <property type="entry name" value="tRNA-synt_1b"/>
    <property type="match status" value="1"/>
</dbReference>
<dbReference type="GO" id="GO:0004831">
    <property type="term" value="F:tyrosine-tRNA ligase activity"/>
    <property type="evidence" value="ECO:0007669"/>
    <property type="project" value="UniProtKB-UniRule"/>
</dbReference>
<evidence type="ECO:0000256" key="6">
    <source>
        <dbReference type="ARBA" id="ARBA00048248"/>
    </source>
</evidence>
<dbReference type="PRINTS" id="PR01040">
    <property type="entry name" value="TRNASYNTHTYR"/>
</dbReference>
<dbReference type="GO" id="GO:0005829">
    <property type="term" value="C:cytosol"/>
    <property type="evidence" value="ECO:0007669"/>
    <property type="project" value="TreeGrafter"/>
</dbReference>
<dbReference type="GO" id="GO:0003723">
    <property type="term" value="F:RNA binding"/>
    <property type="evidence" value="ECO:0007669"/>
    <property type="project" value="UniProtKB-KW"/>
</dbReference>
<dbReference type="Proteomes" id="UP000049983">
    <property type="component" value="Unassembled WGS sequence"/>
</dbReference>
<dbReference type="PANTHER" id="PTHR11766">
    <property type="entry name" value="TYROSYL-TRNA SYNTHETASE"/>
    <property type="match status" value="1"/>
</dbReference>
<comment type="subunit">
    <text evidence="7">Homodimer.</text>
</comment>
<keyword evidence="4 7" id="KW-0648">Protein biosynthesis</keyword>
<evidence type="ECO:0000256" key="7">
    <source>
        <dbReference type="HAMAP-Rule" id="MF_02006"/>
    </source>
</evidence>
<dbReference type="InterPro" id="IPR014729">
    <property type="entry name" value="Rossmann-like_a/b/a_fold"/>
</dbReference>
<keyword evidence="7" id="KW-0963">Cytoplasm</keyword>
<dbReference type="Gene3D" id="1.10.240.10">
    <property type="entry name" value="Tyrosyl-Transfer RNA Synthetase"/>
    <property type="match status" value="1"/>
</dbReference>
<dbReference type="CDD" id="cd00165">
    <property type="entry name" value="S4"/>
    <property type="match status" value="1"/>
</dbReference>
<dbReference type="EMBL" id="CXWC01000011">
    <property type="protein sequence ID" value="CTQ72738.1"/>
    <property type="molecule type" value="Genomic_DNA"/>
</dbReference>
<dbReference type="SUPFAM" id="SSF55174">
    <property type="entry name" value="Alpha-L RNA-binding motif"/>
    <property type="match status" value="1"/>
</dbReference>
<dbReference type="InterPro" id="IPR024107">
    <property type="entry name" value="Tyr-tRNA-ligase_bac_1"/>
</dbReference>
<evidence type="ECO:0000256" key="3">
    <source>
        <dbReference type="ARBA" id="ARBA00022840"/>
    </source>
</evidence>
<comment type="similarity">
    <text evidence="7">Belongs to the class-I aminoacyl-tRNA synthetase family. TyrS type 1 subfamily.</text>
</comment>
<dbReference type="GO" id="GO:0020037">
    <property type="term" value="F:heme binding"/>
    <property type="evidence" value="ECO:0007669"/>
    <property type="project" value="InterPro"/>
</dbReference>
<dbReference type="PROSITE" id="PS50873">
    <property type="entry name" value="PEROXIDASE_4"/>
    <property type="match status" value="1"/>
</dbReference>
<feature type="binding site" evidence="7">
    <location>
        <position position="248"/>
    </location>
    <ligand>
        <name>ATP</name>
        <dbReference type="ChEBI" id="CHEBI:30616"/>
    </ligand>
</feature>
<dbReference type="PANTHER" id="PTHR11766:SF0">
    <property type="entry name" value="TYROSINE--TRNA LIGASE, MITOCHONDRIAL"/>
    <property type="match status" value="1"/>
</dbReference>
<reference evidence="11" key="1">
    <citation type="submission" date="2015-07" db="EMBL/GenBank/DDBJ databases">
        <authorList>
            <person name="Rodrigo-Torres Lidia"/>
            <person name="Arahal R.David."/>
        </authorList>
    </citation>
    <scope>NUCLEOTIDE SEQUENCE [LARGE SCALE GENOMIC DNA]</scope>
    <source>
        <strain evidence="11">CECT 5096</strain>
    </source>
</reference>
<evidence type="ECO:0000313" key="11">
    <source>
        <dbReference type="Proteomes" id="UP000049983"/>
    </source>
</evidence>
<evidence type="ECO:0000256" key="4">
    <source>
        <dbReference type="ARBA" id="ARBA00022917"/>
    </source>
</evidence>
<dbReference type="Gene3D" id="3.40.50.620">
    <property type="entry name" value="HUPs"/>
    <property type="match status" value="1"/>
</dbReference>
<dbReference type="InterPro" id="IPR002305">
    <property type="entry name" value="aa-tRNA-synth_Ic"/>
</dbReference>
<keyword evidence="2 7" id="KW-0547">Nucleotide-binding</keyword>
<name>A0A0M6ZFM6_9HYPH</name>
<comment type="function">
    <text evidence="7">Catalyzes the attachment of tyrosine to tRNA(Tyr) in a two-step reaction: tyrosine is first activated by ATP to form Tyr-AMP and then transferred to the acceptor end of tRNA(Tyr).</text>
</comment>
<dbReference type="Gene3D" id="3.10.290.10">
    <property type="entry name" value="RNA-binding S4 domain"/>
    <property type="match status" value="1"/>
</dbReference>
<feature type="short sequence motif" description="'KMSKS' region" evidence="7">
    <location>
        <begin position="245"/>
        <end position="249"/>
    </location>
</feature>
<comment type="catalytic activity">
    <reaction evidence="6 7">
        <text>tRNA(Tyr) + L-tyrosine + ATP = L-tyrosyl-tRNA(Tyr) + AMP + diphosphate + H(+)</text>
        <dbReference type="Rhea" id="RHEA:10220"/>
        <dbReference type="Rhea" id="RHEA-COMP:9706"/>
        <dbReference type="Rhea" id="RHEA-COMP:9707"/>
        <dbReference type="ChEBI" id="CHEBI:15378"/>
        <dbReference type="ChEBI" id="CHEBI:30616"/>
        <dbReference type="ChEBI" id="CHEBI:33019"/>
        <dbReference type="ChEBI" id="CHEBI:58315"/>
        <dbReference type="ChEBI" id="CHEBI:78442"/>
        <dbReference type="ChEBI" id="CHEBI:78536"/>
        <dbReference type="ChEBI" id="CHEBI:456215"/>
        <dbReference type="EC" id="6.1.1.1"/>
    </reaction>
</comment>
<dbReference type="GO" id="GO:0006979">
    <property type="term" value="P:response to oxidative stress"/>
    <property type="evidence" value="ECO:0007669"/>
    <property type="project" value="InterPro"/>
</dbReference>
<feature type="binding site" evidence="7">
    <location>
        <position position="190"/>
    </location>
    <ligand>
        <name>L-tyrosine</name>
        <dbReference type="ChEBI" id="CHEBI:58315"/>
    </ligand>
</feature>
<feature type="domain" description="Plant heme peroxidase family profile" evidence="9">
    <location>
        <begin position="127"/>
        <end position="228"/>
    </location>
</feature>
<dbReference type="GO" id="GO:0005524">
    <property type="term" value="F:ATP binding"/>
    <property type="evidence" value="ECO:0007669"/>
    <property type="project" value="UniProtKB-UniRule"/>
</dbReference>
<dbReference type="InterPro" id="IPR024088">
    <property type="entry name" value="Tyr-tRNA-ligase_bac-type"/>
</dbReference>
<feature type="binding site" evidence="7">
    <location>
        <position position="186"/>
    </location>
    <ligand>
        <name>L-tyrosine</name>
        <dbReference type="ChEBI" id="CHEBI:58315"/>
    </ligand>
</feature>
<proteinExistence type="inferred from homology"/>
<evidence type="ECO:0000313" key="10">
    <source>
        <dbReference type="EMBL" id="CTQ72738.1"/>
    </source>
</evidence>
<evidence type="ECO:0000259" key="9">
    <source>
        <dbReference type="PROSITE" id="PS50873"/>
    </source>
</evidence>
<dbReference type="EC" id="6.1.1.1" evidence="7"/>
<dbReference type="GO" id="GO:0006437">
    <property type="term" value="P:tyrosyl-tRNA aminoacylation"/>
    <property type="evidence" value="ECO:0007669"/>
    <property type="project" value="UniProtKB-UniRule"/>
</dbReference>
<dbReference type="SMART" id="SM00363">
    <property type="entry name" value="S4"/>
    <property type="match status" value="1"/>
</dbReference>
<dbReference type="PROSITE" id="PS50889">
    <property type="entry name" value="S4"/>
    <property type="match status" value="1"/>
</dbReference>
<dbReference type="InterPro" id="IPR036986">
    <property type="entry name" value="S4_RNA-bd_sf"/>
</dbReference>
<organism evidence="10 11">
    <name type="scientific">Roseibium album</name>
    <dbReference type="NCBI Taxonomy" id="311410"/>
    <lineage>
        <taxon>Bacteria</taxon>
        <taxon>Pseudomonadati</taxon>
        <taxon>Pseudomonadota</taxon>
        <taxon>Alphaproteobacteria</taxon>
        <taxon>Hyphomicrobiales</taxon>
        <taxon>Stappiaceae</taxon>
        <taxon>Roseibium</taxon>
    </lineage>
</organism>
<keyword evidence="3 7" id="KW-0067">ATP-binding</keyword>
<dbReference type="Pfam" id="PF01479">
    <property type="entry name" value="S4"/>
    <property type="match status" value="1"/>
</dbReference>
<dbReference type="SUPFAM" id="SSF52374">
    <property type="entry name" value="Nucleotidylyl transferase"/>
    <property type="match status" value="1"/>
</dbReference>
<dbReference type="AlphaFoldDB" id="A0A0M6ZFM6"/>
<sequence length="425" mass="46873">MTKHMIEAGKPATKLKSEALAVLLERGLVHQCTDVDALDRTLSEGLVTAYAGFDATAASLHVGHLMPLMTMRWLQKLGHRPIVVLGGGTSQIGDPSFRNDARPLLEERQISANIATIRRSVERLVDMDGPDGALLVDNAEWLNEFRFLEFLRDYGSQFTVNRMMTFDSVKSRLDAQMPLTVLEFCYMMLQAVDFLELAKRHDCVLQVGGSDQWGNIVNGVELGRRDGRKLHGLTVPLLTTASGAKMGKTAAGAVWLHPEHLSPFGFWQFWRNTADADVGKFLRLFTELPIKEVERLSELQGVELNEAKKILATQVTTIVHGPEEARTALQQGDALFSGGDDLLEPTHKLPLERLAEGLGLLELVVAIGFAASNGEARRLVEGGGVRLNNRIIEDPRRRIGTGDLKANDRLAVSVGRRRKALVGFE</sequence>
<gene>
    <name evidence="10" type="primary">tyrS_2</name>
    <name evidence="7" type="synonym">tyrS</name>
    <name evidence="10" type="ORF">LA5096_03360</name>
</gene>
<dbReference type="STRING" id="311410.LA5095_00219"/>
<dbReference type="GO" id="GO:0004601">
    <property type="term" value="F:peroxidase activity"/>
    <property type="evidence" value="ECO:0007669"/>
    <property type="project" value="InterPro"/>
</dbReference>
<keyword evidence="11" id="KW-1185">Reference proteome</keyword>
<feature type="short sequence motif" description="'HIGH' region" evidence="7">
    <location>
        <begin position="55"/>
        <end position="64"/>
    </location>
</feature>
<evidence type="ECO:0000256" key="1">
    <source>
        <dbReference type="ARBA" id="ARBA00022598"/>
    </source>
</evidence>
<protein>
    <recommendedName>
        <fullName evidence="7">Tyrosine--tRNA ligase</fullName>
        <ecNumber evidence="7">6.1.1.1</ecNumber>
    </recommendedName>
    <alternativeName>
        <fullName evidence="7">Tyrosyl-tRNA synthetase</fullName>
        <shortName evidence="7">TyrRS</shortName>
    </alternativeName>
</protein>
<dbReference type="HAMAP" id="MF_02006">
    <property type="entry name" value="Tyr_tRNA_synth_type1"/>
    <property type="match status" value="1"/>
</dbReference>
<evidence type="ECO:0000256" key="2">
    <source>
        <dbReference type="ARBA" id="ARBA00022741"/>
    </source>
</evidence>
<evidence type="ECO:0000256" key="8">
    <source>
        <dbReference type="PROSITE-ProRule" id="PRU00182"/>
    </source>
</evidence>
<comment type="subcellular location">
    <subcellularLocation>
        <location evidence="7">Cytoplasm</location>
    </subcellularLocation>
</comment>
<accession>A0A0M6ZFM6</accession>
<dbReference type="InterPro" id="IPR002942">
    <property type="entry name" value="S4_RNA-bd"/>
</dbReference>
<dbReference type="GeneID" id="97670707"/>
<keyword evidence="8" id="KW-0694">RNA-binding</keyword>
<dbReference type="CDD" id="cd00805">
    <property type="entry name" value="TyrRS_core"/>
    <property type="match status" value="1"/>
</dbReference>
<dbReference type="InterPro" id="IPR002307">
    <property type="entry name" value="Tyr-tRNA-ligase"/>
</dbReference>
<dbReference type="InterPro" id="IPR002016">
    <property type="entry name" value="Haem_peroxidase"/>
</dbReference>
<dbReference type="OrthoDB" id="9804243at2"/>
<dbReference type="FunFam" id="1.10.240.10:FF:000001">
    <property type="entry name" value="Tyrosine--tRNA ligase"/>
    <property type="match status" value="1"/>
</dbReference>
<dbReference type="RefSeq" id="WP_082442714.1">
    <property type="nucleotide sequence ID" value="NZ_CXWA01000006.1"/>
</dbReference>
<evidence type="ECO:0000256" key="5">
    <source>
        <dbReference type="ARBA" id="ARBA00023146"/>
    </source>
</evidence>
<keyword evidence="5 7" id="KW-0030">Aminoacyl-tRNA synthetase</keyword>
<keyword evidence="1 7" id="KW-0436">Ligase</keyword>
<feature type="binding site" evidence="7">
    <location>
        <position position="50"/>
    </location>
    <ligand>
        <name>L-tyrosine</name>
        <dbReference type="ChEBI" id="CHEBI:58315"/>
    </ligand>
</feature>
<dbReference type="NCBIfam" id="TIGR00234">
    <property type="entry name" value="tyrS"/>
    <property type="match status" value="1"/>
</dbReference>